<dbReference type="NCBIfam" id="TIGR01351">
    <property type="entry name" value="adk"/>
    <property type="match status" value="1"/>
</dbReference>
<evidence type="ECO:0000256" key="9">
    <source>
        <dbReference type="RuleBase" id="RU003330"/>
    </source>
</evidence>
<keyword evidence="3 8" id="KW-0545">Nucleotide biosynthesis</keyword>
<dbReference type="Gene3D" id="3.40.50.300">
    <property type="entry name" value="P-loop containing nucleotide triphosphate hydrolases"/>
    <property type="match status" value="1"/>
</dbReference>
<feature type="binding site" evidence="8">
    <location>
        <begin position="10"/>
        <end position="15"/>
    </location>
    <ligand>
        <name>ATP</name>
        <dbReference type="ChEBI" id="CHEBI:30616"/>
    </ligand>
</feature>
<dbReference type="GO" id="GO:0005737">
    <property type="term" value="C:cytoplasm"/>
    <property type="evidence" value="ECO:0007669"/>
    <property type="project" value="UniProtKB-SubCell"/>
</dbReference>
<feature type="domain" description="Adenylate kinase active site lid" evidence="11">
    <location>
        <begin position="123"/>
        <end position="158"/>
    </location>
</feature>
<feature type="binding site" evidence="8">
    <location>
        <position position="156"/>
    </location>
    <ligand>
        <name>AMP</name>
        <dbReference type="ChEBI" id="CHEBI:456215"/>
    </ligand>
</feature>
<dbReference type="PROSITE" id="PS00113">
    <property type="entry name" value="ADENYLATE_KINASE"/>
    <property type="match status" value="1"/>
</dbReference>
<dbReference type="GO" id="GO:0004017">
    <property type="term" value="F:AMP kinase activity"/>
    <property type="evidence" value="ECO:0007669"/>
    <property type="project" value="UniProtKB-UniRule"/>
</dbReference>
<dbReference type="InterPro" id="IPR006259">
    <property type="entry name" value="Adenyl_kin_sub"/>
</dbReference>
<dbReference type="PRINTS" id="PR00094">
    <property type="entry name" value="ADENYLTKNASE"/>
</dbReference>
<evidence type="ECO:0000256" key="4">
    <source>
        <dbReference type="ARBA" id="ARBA00022741"/>
    </source>
</evidence>
<dbReference type="PANTHER" id="PTHR23359">
    <property type="entry name" value="NUCLEOTIDE KINASE"/>
    <property type="match status" value="1"/>
</dbReference>
<feature type="binding site" evidence="8">
    <location>
        <position position="31"/>
    </location>
    <ligand>
        <name>AMP</name>
        <dbReference type="ChEBI" id="CHEBI:456215"/>
    </ligand>
</feature>
<comment type="catalytic activity">
    <reaction evidence="8 10">
        <text>AMP + ATP = 2 ADP</text>
        <dbReference type="Rhea" id="RHEA:12973"/>
        <dbReference type="ChEBI" id="CHEBI:30616"/>
        <dbReference type="ChEBI" id="CHEBI:456215"/>
        <dbReference type="ChEBI" id="CHEBI:456216"/>
        <dbReference type="EC" id="2.7.4.3"/>
    </reaction>
</comment>
<feature type="binding site" evidence="8">
    <location>
        <position position="146"/>
    </location>
    <ligand>
        <name>Zn(2+)</name>
        <dbReference type="ChEBI" id="CHEBI:29105"/>
        <note>structural</note>
    </ligand>
</feature>
<dbReference type="FunFam" id="3.40.50.300:FF:000106">
    <property type="entry name" value="Adenylate kinase mitochondrial"/>
    <property type="match status" value="1"/>
</dbReference>
<feature type="binding site" evidence="8">
    <location>
        <position position="195"/>
    </location>
    <ligand>
        <name>ATP</name>
        <dbReference type="ChEBI" id="CHEBI:30616"/>
    </ligand>
</feature>
<proteinExistence type="inferred from homology"/>
<evidence type="ECO:0000256" key="6">
    <source>
        <dbReference type="ARBA" id="ARBA00022833"/>
    </source>
</evidence>
<dbReference type="CDD" id="cd01428">
    <property type="entry name" value="ADK"/>
    <property type="match status" value="1"/>
</dbReference>
<gene>
    <name evidence="8" type="primary">adk</name>
    <name evidence="12" type="ORF">H8711_04695</name>
</gene>
<evidence type="ECO:0000256" key="8">
    <source>
        <dbReference type="HAMAP-Rule" id="MF_00235"/>
    </source>
</evidence>
<keyword evidence="7 8" id="KW-0067">ATP-binding</keyword>
<evidence type="ECO:0000256" key="2">
    <source>
        <dbReference type="ARBA" id="ARBA00022723"/>
    </source>
</evidence>
<dbReference type="HAMAP" id="MF_00235">
    <property type="entry name" value="Adenylate_kinase_Adk"/>
    <property type="match status" value="1"/>
</dbReference>
<accession>A0A926DZ46</accession>
<feature type="binding site" evidence="8">
    <location>
        <position position="92"/>
    </location>
    <ligand>
        <name>AMP</name>
        <dbReference type="ChEBI" id="CHEBI:456215"/>
    </ligand>
</feature>
<evidence type="ECO:0000256" key="7">
    <source>
        <dbReference type="ARBA" id="ARBA00022840"/>
    </source>
</evidence>
<keyword evidence="13" id="KW-1185">Reference proteome</keyword>
<dbReference type="NCBIfam" id="NF001381">
    <property type="entry name" value="PRK00279.1-3"/>
    <property type="match status" value="1"/>
</dbReference>
<dbReference type="InterPro" id="IPR027417">
    <property type="entry name" value="P-loop_NTPase"/>
</dbReference>
<feature type="region of interest" description="NMP" evidence="8">
    <location>
        <begin position="30"/>
        <end position="59"/>
    </location>
</feature>
<feature type="binding site" evidence="8">
    <location>
        <begin position="57"/>
        <end position="59"/>
    </location>
    <ligand>
        <name>AMP</name>
        <dbReference type="ChEBI" id="CHEBI:456215"/>
    </ligand>
</feature>
<dbReference type="GO" id="GO:0005524">
    <property type="term" value="F:ATP binding"/>
    <property type="evidence" value="ECO:0007669"/>
    <property type="project" value="UniProtKB-UniRule"/>
</dbReference>
<dbReference type="NCBIfam" id="NF011100">
    <property type="entry name" value="PRK14527.1"/>
    <property type="match status" value="1"/>
</dbReference>
<keyword evidence="6 8" id="KW-0862">Zinc</keyword>
<dbReference type="RefSeq" id="WP_249282384.1">
    <property type="nucleotide sequence ID" value="NZ_JACRST010000004.1"/>
</dbReference>
<evidence type="ECO:0000259" key="11">
    <source>
        <dbReference type="Pfam" id="PF05191"/>
    </source>
</evidence>
<dbReference type="Proteomes" id="UP000653127">
    <property type="component" value="Unassembled WGS sequence"/>
</dbReference>
<reference evidence="12" key="1">
    <citation type="submission" date="2020-08" db="EMBL/GenBank/DDBJ databases">
        <title>Genome public.</title>
        <authorList>
            <person name="Liu C."/>
            <person name="Sun Q."/>
        </authorList>
    </citation>
    <scope>NUCLEOTIDE SEQUENCE</scope>
    <source>
        <strain evidence="12">NSJ-31</strain>
    </source>
</reference>
<feature type="binding site" evidence="8">
    <location>
        <position position="123"/>
    </location>
    <ligand>
        <name>ATP</name>
        <dbReference type="ChEBI" id="CHEBI:30616"/>
    </ligand>
</feature>
<comment type="subunit">
    <text evidence="8 10">Monomer.</text>
</comment>
<evidence type="ECO:0000256" key="1">
    <source>
        <dbReference type="ARBA" id="ARBA00022679"/>
    </source>
</evidence>
<evidence type="ECO:0000256" key="10">
    <source>
        <dbReference type="RuleBase" id="RU003331"/>
    </source>
</evidence>
<dbReference type="EC" id="2.7.4.3" evidence="8 10"/>
<protein>
    <recommendedName>
        <fullName evidence="8 10">Adenylate kinase</fullName>
        <shortName evidence="8">AK</shortName>
        <ecNumber evidence="8 10">2.7.4.3</ecNumber>
    </recommendedName>
    <alternativeName>
        <fullName evidence="8">ATP-AMP transphosphorylase</fullName>
    </alternativeName>
    <alternativeName>
        <fullName evidence="8">ATP:AMP phosphotransferase</fullName>
    </alternativeName>
    <alternativeName>
        <fullName evidence="8">Adenylate monophosphate kinase</fullName>
    </alternativeName>
</protein>
<dbReference type="NCBIfam" id="NF001380">
    <property type="entry name" value="PRK00279.1-2"/>
    <property type="match status" value="1"/>
</dbReference>
<dbReference type="SUPFAM" id="SSF52540">
    <property type="entry name" value="P-loop containing nucleoside triphosphate hydrolases"/>
    <property type="match status" value="1"/>
</dbReference>
<comment type="caution">
    <text evidence="12">The sequence shown here is derived from an EMBL/GenBank/DDBJ whole genome shotgun (WGS) entry which is preliminary data.</text>
</comment>
<dbReference type="InterPro" id="IPR000850">
    <property type="entry name" value="Adenylat/UMP-CMP_kin"/>
</dbReference>
<feature type="binding site" evidence="8">
    <location>
        <position position="167"/>
    </location>
    <ligand>
        <name>AMP</name>
        <dbReference type="ChEBI" id="CHEBI:456215"/>
    </ligand>
</feature>
<keyword evidence="4 8" id="KW-0547">Nucleotide-binding</keyword>
<dbReference type="AlphaFoldDB" id="A0A926DZ46"/>
<dbReference type="EMBL" id="JACRST010000004">
    <property type="protein sequence ID" value="MBC8546234.1"/>
    <property type="molecule type" value="Genomic_DNA"/>
</dbReference>
<sequence length="210" mass="22734">MNLILLGAPGAGKGTQAEIICEKLGIPAISTGNIIREALKNGTELGLRAKSYMDAGALVPDEVVIAIIQERLAQDDCKNGFILDGFPRTVPQARALDEMGVRIDKVIDIEVPDEKIEQRLGGRRVCEACGASYHLLFKPSSAGEACGKCGGKLIVRKDDQPETIRERLKVYHDQTEPLKDYYAQTGKLTVVEGQEEVADTTKLTLAALEA</sequence>
<organism evidence="12 13">
    <name type="scientific">Ligaoa zhengdingensis</name>
    <dbReference type="NCBI Taxonomy" id="2763658"/>
    <lineage>
        <taxon>Bacteria</taxon>
        <taxon>Bacillati</taxon>
        <taxon>Bacillota</taxon>
        <taxon>Clostridia</taxon>
        <taxon>Eubacteriales</taxon>
        <taxon>Oscillospiraceae</taxon>
        <taxon>Ligaoa</taxon>
    </lineage>
</organism>
<dbReference type="InterPro" id="IPR007862">
    <property type="entry name" value="Adenylate_kinase_lid-dom"/>
</dbReference>
<dbReference type="Pfam" id="PF00406">
    <property type="entry name" value="ADK"/>
    <property type="match status" value="1"/>
</dbReference>
<comment type="pathway">
    <text evidence="8">Purine metabolism; AMP biosynthesis via salvage pathway; AMP from ADP: step 1/1.</text>
</comment>
<keyword evidence="5 8" id="KW-0418">Kinase</keyword>
<feature type="binding site" evidence="8">
    <location>
        <position position="149"/>
    </location>
    <ligand>
        <name>Zn(2+)</name>
        <dbReference type="ChEBI" id="CHEBI:29105"/>
        <note>structural</note>
    </ligand>
</feature>
<evidence type="ECO:0000256" key="3">
    <source>
        <dbReference type="ARBA" id="ARBA00022727"/>
    </source>
</evidence>
<evidence type="ECO:0000256" key="5">
    <source>
        <dbReference type="ARBA" id="ARBA00022777"/>
    </source>
</evidence>
<evidence type="ECO:0000313" key="12">
    <source>
        <dbReference type="EMBL" id="MBC8546234.1"/>
    </source>
</evidence>
<name>A0A926DZ46_9FIRM</name>
<feature type="region of interest" description="LID" evidence="8">
    <location>
        <begin position="122"/>
        <end position="159"/>
    </location>
</feature>
<feature type="binding site" evidence="8">
    <location>
        <position position="126"/>
    </location>
    <ligand>
        <name>Zn(2+)</name>
        <dbReference type="ChEBI" id="CHEBI:29105"/>
        <note>structural</note>
    </ligand>
</feature>
<feature type="binding site" evidence="8">
    <location>
        <position position="36"/>
    </location>
    <ligand>
        <name>AMP</name>
        <dbReference type="ChEBI" id="CHEBI:456215"/>
    </ligand>
</feature>
<keyword evidence="2 8" id="KW-0479">Metal-binding</keyword>
<dbReference type="Pfam" id="PF05191">
    <property type="entry name" value="ADK_lid"/>
    <property type="match status" value="1"/>
</dbReference>
<feature type="binding site" evidence="8">
    <location>
        <position position="129"/>
    </location>
    <ligand>
        <name>Zn(2+)</name>
        <dbReference type="ChEBI" id="CHEBI:29105"/>
        <note>structural</note>
    </ligand>
</feature>
<dbReference type="GO" id="GO:0008270">
    <property type="term" value="F:zinc ion binding"/>
    <property type="evidence" value="ECO:0007669"/>
    <property type="project" value="UniProtKB-UniRule"/>
</dbReference>
<keyword evidence="1 8" id="KW-0808">Transferase</keyword>
<comment type="subcellular location">
    <subcellularLocation>
        <location evidence="8 10">Cytoplasm</location>
    </subcellularLocation>
</comment>
<keyword evidence="8" id="KW-0963">Cytoplasm</keyword>
<comment type="domain">
    <text evidence="8">Consists of three domains, a large central CORE domain and two small peripheral domains, NMPbind and LID, which undergo movements during catalysis. The LID domain closes over the site of phosphoryl transfer upon ATP binding. Assembling and dissambling the active center during each catalytic cycle provides an effective means to prevent ATP hydrolysis. Some bacteria have evolved a zinc-coordinating structure that stabilizes the LID domain.</text>
</comment>
<dbReference type="GO" id="GO:0044209">
    <property type="term" value="P:AMP salvage"/>
    <property type="evidence" value="ECO:0007669"/>
    <property type="project" value="UniProtKB-UniRule"/>
</dbReference>
<comment type="similarity">
    <text evidence="8 9">Belongs to the adenylate kinase family.</text>
</comment>
<feature type="binding site" evidence="8">
    <location>
        <begin position="132"/>
        <end position="133"/>
    </location>
    <ligand>
        <name>ATP</name>
        <dbReference type="ChEBI" id="CHEBI:30616"/>
    </ligand>
</feature>
<comment type="function">
    <text evidence="8">Catalyzes the reversible transfer of the terminal phosphate group between ATP and AMP. Plays an important role in cellular energy homeostasis and in adenine nucleotide metabolism.</text>
</comment>
<evidence type="ECO:0000313" key="13">
    <source>
        <dbReference type="Proteomes" id="UP000653127"/>
    </source>
</evidence>
<dbReference type="InterPro" id="IPR033690">
    <property type="entry name" value="Adenylat_kinase_CS"/>
</dbReference>
<feature type="binding site" evidence="8">
    <location>
        <begin position="85"/>
        <end position="88"/>
    </location>
    <ligand>
        <name>AMP</name>
        <dbReference type="ChEBI" id="CHEBI:456215"/>
    </ligand>
</feature>